<dbReference type="OMA" id="QGQCKVE"/>
<proteinExistence type="predicted"/>
<dbReference type="AlphaFoldDB" id="A0A0B1PD45"/>
<organism evidence="1 2">
    <name type="scientific">Uncinula necator</name>
    <name type="common">Grape powdery mildew</name>
    <dbReference type="NCBI Taxonomy" id="52586"/>
    <lineage>
        <taxon>Eukaryota</taxon>
        <taxon>Fungi</taxon>
        <taxon>Dikarya</taxon>
        <taxon>Ascomycota</taxon>
        <taxon>Pezizomycotina</taxon>
        <taxon>Leotiomycetes</taxon>
        <taxon>Erysiphales</taxon>
        <taxon>Erysiphaceae</taxon>
        <taxon>Erysiphe</taxon>
    </lineage>
</organism>
<dbReference type="Proteomes" id="UP000030854">
    <property type="component" value="Unassembled WGS sequence"/>
</dbReference>
<dbReference type="HOGENOM" id="CLU_051551_0_0_1"/>
<evidence type="ECO:0000313" key="1">
    <source>
        <dbReference type="EMBL" id="KHJ34831.1"/>
    </source>
</evidence>
<protein>
    <submittedName>
        <fullName evidence="1">Uncharacterized protein</fullName>
    </submittedName>
</protein>
<dbReference type="STRING" id="52586.A0A0B1PD45"/>
<reference evidence="1 2" key="1">
    <citation type="journal article" date="2014" name="BMC Genomics">
        <title>Adaptive genomic structural variation in the grape powdery mildew pathogen, Erysiphe necator.</title>
        <authorList>
            <person name="Jones L."/>
            <person name="Riaz S."/>
            <person name="Morales-Cruz A."/>
            <person name="Amrine K.C."/>
            <person name="McGuire B."/>
            <person name="Gubler W.D."/>
            <person name="Walker M.A."/>
            <person name="Cantu D."/>
        </authorList>
    </citation>
    <scope>NUCLEOTIDE SEQUENCE [LARGE SCALE GENOMIC DNA]</scope>
    <source>
        <strain evidence="2">c</strain>
    </source>
</reference>
<accession>A0A0B1PD45</accession>
<keyword evidence="2" id="KW-1185">Reference proteome</keyword>
<sequence length="248" mass="27493">MNIKIPPNKALPQILEVPPPPLNVNLSAQKGGGESLTEILMSTTSAAEKRTQEAKLIFQKIATILDEARDKIELPEQLQKPYRDFIANLNIVARRHFERHVKDTPRPPPPYATSSIKQTSSIPAIPLNKTVLVAPPKKSTYAAVTKAPAPRIQQDNRLFVRVPPGHTALKMSPYAVMLDLNSFLKETLIREIQVIKTGFAICPTSITARDILYSRTEEIEAYLSTQGQCKVEKPTKPKAYLLSGIPPS</sequence>
<evidence type="ECO:0000313" key="2">
    <source>
        <dbReference type="Proteomes" id="UP000030854"/>
    </source>
</evidence>
<comment type="caution">
    <text evidence="1">The sequence shown here is derived from an EMBL/GenBank/DDBJ whole genome shotgun (WGS) entry which is preliminary data.</text>
</comment>
<name>A0A0B1PD45_UNCNE</name>
<dbReference type="EMBL" id="JNVN01000663">
    <property type="protein sequence ID" value="KHJ34831.1"/>
    <property type="molecule type" value="Genomic_DNA"/>
</dbReference>
<gene>
    <name evidence="1" type="ORF">EV44_g4245</name>
</gene>